<evidence type="ECO:0000313" key="4">
    <source>
        <dbReference type="Proteomes" id="UP000184498"/>
    </source>
</evidence>
<dbReference type="InterPro" id="IPR001296">
    <property type="entry name" value="Glyco_trans_1"/>
</dbReference>
<dbReference type="PANTHER" id="PTHR45947:SF3">
    <property type="entry name" value="SULFOQUINOVOSYL TRANSFERASE SQD2"/>
    <property type="match status" value="1"/>
</dbReference>
<dbReference type="RefSeq" id="WP_072997666.1">
    <property type="nucleotide sequence ID" value="NZ_FRAM01000002.1"/>
</dbReference>
<dbReference type="AlphaFoldDB" id="A0A1M6RRI6"/>
<name>A0A1M6RRI6_9FLAO</name>
<accession>A0A1M6RRI6</accession>
<feature type="domain" description="Glycosyl transferase family 1" evidence="1">
    <location>
        <begin position="181"/>
        <end position="297"/>
    </location>
</feature>
<gene>
    <name evidence="3" type="ORF">SAMN05444371_2037</name>
</gene>
<dbReference type="STRING" id="216903.SAMN05444371_2037"/>
<dbReference type="OrthoDB" id="9811239at2"/>
<dbReference type="GO" id="GO:0016757">
    <property type="term" value="F:glycosyltransferase activity"/>
    <property type="evidence" value="ECO:0007669"/>
    <property type="project" value="InterPro"/>
</dbReference>
<dbReference type="Proteomes" id="UP000184498">
    <property type="component" value="Unassembled WGS sequence"/>
</dbReference>
<evidence type="ECO:0000313" key="3">
    <source>
        <dbReference type="EMBL" id="SHK35010.1"/>
    </source>
</evidence>
<dbReference type="CDD" id="cd03812">
    <property type="entry name" value="GT4_CapH-like"/>
    <property type="match status" value="1"/>
</dbReference>
<dbReference type="SUPFAM" id="SSF53756">
    <property type="entry name" value="UDP-Glycosyltransferase/glycogen phosphorylase"/>
    <property type="match status" value="1"/>
</dbReference>
<proteinExistence type="predicted"/>
<evidence type="ECO:0000259" key="2">
    <source>
        <dbReference type="Pfam" id="PF13439"/>
    </source>
</evidence>
<keyword evidence="3" id="KW-0808">Transferase</keyword>
<sequence length="362" mass="41853">MDFPIRILQVVTVMNMGGIENFIMNVYRNIDRTKIQFDFLVHRNEKGFFDEEIKSLGGEIFILPALSPFTFFRYKKEFTLFLKEHKYNTIHSHINATSTIVLAIAKKNKIPHRIAHSHADSTEGKSLMKNSLKKFLKNFSTRNLACSDNAGKWLFGINNYEVLSNGIDVDKFLFNPDLRSRLRKKMNIHEQDFVVGHVGRFSKVKNHDFIFKVFKKIVENNSNSKLILIGNGELRREIELKIEELGLQNKVILTGIISNANEYLNVMDTFIFPSFFEGFPLSLIEAQAAGLPSIISKDLSTEIDLTDLVIRMSIYIDEINWSKAITETKILNERMAYNNEVAKSRYNIKFVAKKVEQLYLNH</sequence>
<organism evidence="3 4">
    <name type="scientific">Epilithonimonas mollis</name>
    <dbReference type="NCBI Taxonomy" id="216903"/>
    <lineage>
        <taxon>Bacteria</taxon>
        <taxon>Pseudomonadati</taxon>
        <taxon>Bacteroidota</taxon>
        <taxon>Flavobacteriia</taxon>
        <taxon>Flavobacteriales</taxon>
        <taxon>Weeksellaceae</taxon>
        <taxon>Chryseobacterium group</taxon>
        <taxon>Epilithonimonas</taxon>
    </lineage>
</organism>
<dbReference type="PANTHER" id="PTHR45947">
    <property type="entry name" value="SULFOQUINOVOSYL TRANSFERASE SQD2"/>
    <property type="match status" value="1"/>
</dbReference>
<dbReference type="EMBL" id="FRAM01000002">
    <property type="protein sequence ID" value="SHK35010.1"/>
    <property type="molecule type" value="Genomic_DNA"/>
</dbReference>
<dbReference type="Pfam" id="PF13439">
    <property type="entry name" value="Glyco_transf_4"/>
    <property type="match status" value="1"/>
</dbReference>
<feature type="domain" description="Glycosyltransferase subfamily 4-like N-terminal" evidence="2">
    <location>
        <begin position="16"/>
        <end position="170"/>
    </location>
</feature>
<dbReference type="InterPro" id="IPR028098">
    <property type="entry name" value="Glyco_trans_4-like_N"/>
</dbReference>
<reference evidence="4" key="1">
    <citation type="submission" date="2016-11" db="EMBL/GenBank/DDBJ databases">
        <authorList>
            <person name="Varghese N."/>
            <person name="Submissions S."/>
        </authorList>
    </citation>
    <scope>NUCLEOTIDE SEQUENCE [LARGE SCALE GENOMIC DNA]</scope>
    <source>
        <strain evidence="4">DSM 18016</strain>
    </source>
</reference>
<evidence type="ECO:0000259" key="1">
    <source>
        <dbReference type="Pfam" id="PF00534"/>
    </source>
</evidence>
<protein>
    <submittedName>
        <fullName evidence="3">Glycosyltransferase involved in cell wall bisynthesis</fullName>
    </submittedName>
</protein>
<dbReference type="InterPro" id="IPR050194">
    <property type="entry name" value="Glycosyltransferase_grp1"/>
</dbReference>
<keyword evidence="4" id="KW-1185">Reference proteome</keyword>
<dbReference type="Pfam" id="PF00534">
    <property type="entry name" value="Glycos_transf_1"/>
    <property type="match status" value="1"/>
</dbReference>
<dbReference type="Gene3D" id="3.40.50.2000">
    <property type="entry name" value="Glycogen Phosphorylase B"/>
    <property type="match status" value="2"/>
</dbReference>